<protein>
    <recommendedName>
        <fullName evidence="10 11">U6 snRNA-associated Sm-like protein LSm1</fullName>
    </recommendedName>
</protein>
<dbReference type="GO" id="GO:0006397">
    <property type="term" value="P:mRNA processing"/>
    <property type="evidence" value="ECO:0007669"/>
    <property type="project" value="UniProtKB-UniRule"/>
</dbReference>
<dbReference type="InParanoid" id="A0A316VXV3"/>
<dbReference type="Gene3D" id="2.30.30.100">
    <property type="match status" value="1"/>
</dbReference>
<keyword evidence="4 11" id="KW-0507">mRNA processing</keyword>
<dbReference type="SUPFAM" id="SSF50182">
    <property type="entry name" value="Sm-like ribonucleoproteins"/>
    <property type="match status" value="1"/>
</dbReference>
<keyword evidence="2 11" id="KW-0963">Cytoplasm</keyword>
<dbReference type="GO" id="GO:1990726">
    <property type="term" value="C:Lsm1-7-Pat1 complex"/>
    <property type="evidence" value="ECO:0007669"/>
    <property type="project" value="TreeGrafter"/>
</dbReference>
<keyword evidence="5 11" id="KW-0694">RNA-binding</keyword>
<dbReference type="InterPro" id="IPR010920">
    <property type="entry name" value="LSM_dom_sf"/>
</dbReference>
<dbReference type="InterPro" id="IPR001163">
    <property type="entry name" value="Sm_dom_euk/arc"/>
</dbReference>
<dbReference type="GO" id="GO:0000932">
    <property type="term" value="C:P-body"/>
    <property type="evidence" value="ECO:0007669"/>
    <property type="project" value="UniProtKB-SubCell"/>
</dbReference>
<dbReference type="GO" id="GO:0008380">
    <property type="term" value="P:RNA splicing"/>
    <property type="evidence" value="ECO:0007669"/>
    <property type="project" value="UniProtKB-KW"/>
</dbReference>
<organism evidence="13 14">
    <name type="scientific">Ceraceosorus guamensis</name>
    <dbReference type="NCBI Taxonomy" id="1522189"/>
    <lineage>
        <taxon>Eukaryota</taxon>
        <taxon>Fungi</taxon>
        <taxon>Dikarya</taxon>
        <taxon>Basidiomycota</taxon>
        <taxon>Ustilaginomycotina</taxon>
        <taxon>Exobasidiomycetes</taxon>
        <taxon>Ceraceosorales</taxon>
        <taxon>Ceraceosoraceae</taxon>
        <taxon>Ceraceosorus</taxon>
    </lineage>
</organism>
<dbReference type="PROSITE" id="PS52002">
    <property type="entry name" value="SM"/>
    <property type="match status" value="1"/>
</dbReference>
<evidence type="ECO:0000256" key="8">
    <source>
        <dbReference type="ARBA" id="ARBA00056858"/>
    </source>
</evidence>
<dbReference type="InterPro" id="IPR034104">
    <property type="entry name" value="Lsm1"/>
</dbReference>
<evidence type="ECO:0000256" key="5">
    <source>
        <dbReference type="ARBA" id="ARBA00022884"/>
    </source>
</evidence>
<keyword evidence="6" id="KW-0508">mRNA splicing</keyword>
<dbReference type="SMART" id="SM00651">
    <property type="entry name" value="Sm"/>
    <property type="match status" value="1"/>
</dbReference>
<dbReference type="PANTHER" id="PTHR15588">
    <property type="entry name" value="LSM1"/>
    <property type="match status" value="1"/>
</dbReference>
<comment type="similarity">
    <text evidence="1 11">Belongs to the snRNP Sm proteins family.</text>
</comment>
<keyword evidence="3" id="KW-0597">Phosphoprotein</keyword>
<evidence type="ECO:0000256" key="1">
    <source>
        <dbReference type="ARBA" id="ARBA00006850"/>
    </source>
</evidence>
<evidence type="ECO:0000256" key="2">
    <source>
        <dbReference type="ARBA" id="ARBA00022490"/>
    </source>
</evidence>
<dbReference type="EMBL" id="KZ819381">
    <property type="protein sequence ID" value="PWN42310.1"/>
    <property type="molecule type" value="Genomic_DNA"/>
</dbReference>
<dbReference type="STRING" id="1522189.A0A316VXV3"/>
<dbReference type="Proteomes" id="UP000245783">
    <property type="component" value="Unassembled WGS sequence"/>
</dbReference>
<name>A0A316VXV3_9BASI</name>
<comment type="function">
    <text evidence="8">Plays a role in the degradation of histone mRNAs, the only eukaryotic mRNAs that are not polyadenylated. Probably also part of an LSm subunits-containing complex involved in the general process of mRNA degradation.</text>
</comment>
<evidence type="ECO:0000256" key="7">
    <source>
        <dbReference type="ARBA" id="ARBA00023274"/>
    </source>
</evidence>
<dbReference type="AlphaFoldDB" id="A0A316VXV3"/>
<dbReference type="CDD" id="cd01728">
    <property type="entry name" value="LSm1"/>
    <property type="match status" value="1"/>
</dbReference>
<feature type="domain" description="Sm" evidence="12">
    <location>
        <begin position="13"/>
        <end position="88"/>
    </location>
</feature>
<evidence type="ECO:0000313" key="13">
    <source>
        <dbReference type="EMBL" id="PWN42310.1"/>
    </source>
</evidence>
<evidence type="ECO:0000256" key="11">
    <source>
        <dbReference type="RuleBase" id="RU365047"/>
    </source>
</evidence>
<gene>
    <name evidence="11" type="primary">LSM1</name>
    <name evidence="13" type="ORF">IE81DRAFT_137846</name>
</gene>
<dbReference type="InterPro" id="IPR044642">
    <property type="entry name" value="PTHR15588"/>
</dbReference>
<reference evidence="13 14" key="1">
    <citation type="journal article" date="2018" name="Mol. Biol. Evol.">
        <title>Broad Genomic Sampling Reveals a Smut Pathogenic Ancestry of the Fungal Clade Ustilaginomycotina.</title>
        <authorList>
            <person name="Kijpornyongpan T."/>
            <person name="Mondo S.J."/>
            <person name="Barry K."/>
            <person name="Sandor L."/>
            <person name="Lee J."/>
            <person name="Lipzen A."/>
            <person name="Pangilinan J."/>
            <person name="LaButti K."/>
            <person name="Hainaut M."/>
            <person name="Henrissat B."/>
            <person name="Grigoriev I.V."/>
            <person name="Spatafora J.W."/>
            <person name="Aime M.C."/>
        </authorList>
    </citation>
    <scope>NUCLEOTIDE SEQUENCE [LARGE SCALE GENOMIC DNA]</scope>
    <source>
        <strain evidence="13 14">MCA 4658</strain>
    </source>
</reference>
<dbReference type="FunCoup" id="A0A316VXV3">
    <property type="interactions" value="233"/>
</dbReference>
<dbReference type="OrthoDB" id="10263346at2759"/>
<dbReference type="GO" id="GO:0000290">
    <property type="term" value="P:deadenylation-dependent decapping of nuclear-transcribed mRNA"/>
    <property type="evidence" value="ECO:0007669"/>
    <property type="project" value="TreeGrafter"/>
</dbReference>
<dbReference type="FunFam" id="2.30.30.100:FF:000021">
    <property type="entry name" value="U6 snRNA-associated Sm-like protein LSm1"/>
    <property type="match status" value="1"/>
</dbReference>
<evidence type="ECO:0000256" key="4">
    <source>
        <dbReference type="ARBA" id="ARBA00022664"/>
    </source>
</evidence>
<dbReference type="InterPro" id="IPR047575">
    <property type="entry name" value="Sm"/>
</dbReference>
<comment type="subunit">
    <text evidence="11">Component of the heptameric LSM1-LSM7 complex that forms a seven-membered ring structure with a donut shape.</text>
</comment>
<evidence type="ECO:0000259" key="12">
    <source>
        <dbReference type="PROSITE" id="PS52002"/>
    </source>
</evidence>
<comment type="subcellular location">
    <subcellularLocation>
        <location evidence="11">Cytoplasm</location>
    </subcellularLocation>
    <subcellularLocation>
        <location evidence="11">Cytoplasm</location>
        <location evidence="11">P-body</location>
    </subcellularLocation>
</comment>
<evidence type="ECO:0000313" key="14">
    <source>
        <dbReference type="Proteomes" id="UP000245783"/>
    </source>
</evidence>
<evidence type="ECO:0000256" key="3">
    <source>
        <dbReference type="ARBA" id="ARBA00022553"/>
    </source>
</evidence>
<dbReference type="GO" id="GO:1990904">
    <property type="term" value="C:ribonucleoprotein complex"/>
    <property type="evidence" value="ECO:0007669"/>
    <property type="project" value="UniProtKB-KW"/>
</dbReference>
<accession>A0A316VXV3</accession>
<evidence type="ECO:0000256" key="10">
    <source>
        <dbReference type="ARBA" id="ARBA00067756"/>
    </source>
</evidence>
<keyword evidence="7 11" id="KW-0687">Ribonucleoprotein</keyword>
<comment type="function">
    <text evidence="11">Component of the cytoplasmic LSM1-LSM7 complex which is involved in mRNA degradation.</text>
</comment>
<sequence>MDAESILSHVAFTTSGSIVDCIDKKVLIILRDGRKLIGVFRSFDQFANLVLQDAVERVSVGNRYGDIPRGLFLVRGENVVMLGEIDLDAEDIPNPAAVPLPPAALPQLLEAHKAEAAARKVVDAKKSEVLRRERGFCAEGAEGDGY</sequence>
<dbReference type="GO" id="GO:0003729">
    <property type="term" value="F:mRNA binding"/>
    <property type="evidence" value="ECO:0007669"/>
    <property type="project" value="TreeGrafter"/>
</dbReference>
<dbReference type="Pfam" id="PF01423">
    <property type="entry name" value="LSM"/>
    <property type="match status" value="1"/>
</dbReference>
<keyword evidence="14" id="KW-1185">Reference proteome</keyword>
<evidence type="ECO:0000256" key="6">
    <source>
        <dbReference type="ARBA" id="ARBA00023187"/>
    </source>
</evidence>
<dbReference type="PANTHER" id="PTHR15588:SF8">
    <property type="entry name" value="U6 SNRNA-ASSOCIATED SM-LIKE PROTEIN LSM1"/>
    <property type="match status" value="1"/>
</dbReference>
<evidence type="ECO:0000256" key="9">
    <source>
        <dbReference type="ARBA" id="ARBA00062159"/>
    </source>
</evidence>
<comment type="subunit">
    <text evidence="9">Interacts with SLBP; interaction with SLBP occurs when histone mRNA is being rapidly degraded during the S phase. LSm subunits form a heteromer with a donut shape.</text>
</comment>
<proteinExistence type="inferred from homology"/>